<reference evidence="6 7" key="1">
    <citation type="journal article" date="2017" name="Int. J. Syst. Evol. Microbiol.">
        <title>Rhodosalinus sediminis gen. nov., sp. nov., isolated from marine saltern.</title>
        <authorList>
            <person name="Guo L.Y."/>
            <person name="Ling S.K."/>
            <person name="Li C.M."/>
            <person name="Chen G.J."/>
            <person name="Du Z.J."/>
        </authorList>
    </citation>
    <scope>NUCLEOTIDE SEQUENCE [LARGE SCALE GENOMIC DNA]</scope>
    <source>
        <strain evidence="6 7">WDN1C137</strain>
    </source>
</reference>
<dbReference type="InterPro" id="IPR017850">
    <property type="entry name" value="Alkaline_phosphatase_core_sf"/>
</dbReference>
<dbReference type="Proteomes" id="UP000257131">
    <property type="component" value="Unassembled WGS sequence"/>
</dbReference>
<evidence type="ECO:0000256" key="3">
    <source>
        <dbReference type="PIRSR" id="PIRSR601952-2"/>
    </source>
</evidence>
<feature type="binding site" evidence="3">
    <location>
        <position position="170"/>
    </location>
    <ligand>
        <name>Mg(2+)</name>
        <dbReference type="ChEBI" id="CHEBI:18420"/>
    </ligand>
</feature>
<comment type="cofactor">
    <cofactor evidence="3">
        <name>Zn(2+)</name>
        <dbReference type="ChEBI" id="CHEBI:29105"/>
    </cofactor>
    <text evidence="3">Binds 2 Zn(2+) ions.</text>
</comment>
<sequence length="497" mass="53017">MRQTMTALAALLTGTAAMAQDLPQADNEWFTAAQERLQQELAKAPNTNRATNVILMVADGNGVGSNYITRVFSGQQEGGLGDDYVQYHETFPYLALVKTYNVNAQTPDSAGTGTAMMAGVKTNIGIIGVDSDVVRGDCSTLPGNTVASMNEIAHEMGKATGIVSTARITHATPASAYAKTVDRNFEATVPEGCDTQTDIANQLIEAMESGLIDVAMGGGRRNFVDASMEIEEGTTGRREDGRNLIEEAQAELGAHYAWNQESFEAAPTDGTPILGLFESSHMQYEADRGDEPSLAEMTAKAIETLQASGGENGFFLQVESGRVDHANHAGNAGRMVRDGRAFVEAIRVADEMTDDANTLIVVTADHEHAIGLNGYCGRGSNILGLCAEINNEGVETTGEPILADDGKPYTVVGYLNGASSVLLRQPGGEYFGARPDVTEEEATDIDYVQQALIPRSSETHSAEDVAVYAKGPFAHLYEGTIEQNVIFHVMHHALTAE</sequence>
<dbReference type="CDD" id="cd16012">
    <property type="entry name" value="ALP"/>
    <property type="match status" value="1"/>
</dbReference>
<feature type="binding site" evidence="3">
    <location>
        <position position="319"/>
    </location>
    <ligand>
        <name>Mg(2+)</name>
        <dbReference type="ChEBI" id="CHEBI:18420"/>
    </ligand>
</feature>
<keyword evidence="3" id="KW-0460">Magnesium</keyword>
<evidence type="ECO:0000256" key="4">
    <source>
        <dbReference type="RuleBase" id="RU003946"/>
    </source>
</evidence>
<dbReference type="Pfam" id="PF00245">
    <property type="entry name" value="Alk_phosphatase"/>
    <property type="match status" value="1"/>
</dbReference>
<dbReference type="PRINTS" id="PR00113">
    <property type="entry name" value="ALKPHPHTASE"/>
</dbReference>
<protein>
    <submittedName>
        <fullName evidence="6">Alkaline phosphatase</fullName>
    </submittedName>
</protein>
<dbReference type="Gene3D" id="3.40.720.10">
    <property type="entry name" value="Alkaline Phosphatase, subunit A"/>
    <property type="match status" value="1"/>
</dbReference>
<dbReference type="InterPro" id="IPR001952">
    <property type="entry name" value="Alkaline_phosphatase"/>
</dbReference>
<dbReference type="EMBL" id="QOHR01000001">
    <property type="protein sequence ID" value="REC58820.1"/>
    <property type="molecule type" value="Genomic_DNA"/>
</dbReference>
<feature type="binding site" evidence="3">
    <location>
        <position position="59"/>
    </location>
    <ligand>
        <name>Zn(2+)</name>
        <dbReference type="ChEBI" id="CHEBI:29105"/>
        <label>2</label>
    </ligand>
</feature>
<feature type="binding site" evidence="3">
    <location>
        <position position="365"/>
    </location>
    <ligand>
        <name>Zn(2+)</name>
        <dbReference type="ChEBI" id="CHEBI:29105"/>
        <label>2</label>
    </ligand>
</feature>
<proteinExistence type="inferred from homology"/>
<comment type="caution">
    <text evidence="6">The sequence shown here is derived from an EMBL/GenBank/DDBJ whole genome shotgun (WGS) entry which is preliminary data.</text>
</comment>
<dbReference type="SMART" id="SM00098">
    <property type="entry name" value="alkPPc"/>
    <property type="match status" value="1"/>
</dbReference>
<organism evidence="6 7">
    <name type="scientific">Rhodosalinus sediminis</name>
    <dbReference type="NCBI Taxonomy" id="1940533"/>
    <lineage>
        <taxon>Bacteria</taxon>
        <taxon>Pseudomonadati</taxon>
        <taxon>Pseudomonadota</taxon>
        <taxon>Alphaproteobacteria</taxon>
        <taxon>Rhodobacterales</taxon>
        <taxon>Paracoccaceae</taxon>
        <taxon>Rhodosalinus</taxon>
    </lineage>
</organism>
<dbReference type="PANTHER" id="PTHR11596">
    <property type="entry name" value="ALKALINE PHOSPHATASE"/>
    <property type="match status" value="1"/>
</dbReference>
<dbReference type="OrthoDB" id="9794455at2"/>
<dbReference type="SUPFAM" id="SSF53649">
    <property type="entry name" value="Alkaline phosphatase-like"/>
    <property type="match status" value="1"/>
</dbReference>
<name>A0A3D9BZ34_9RHOB</name>
<dbReference type="PANTHER" id="PTHR11596:SF5">
    <property type="entry name" value="ALKALINE PHOSPHATASE"/>
    <property type="match status" value="1"/>
</dbReference>
<evidence type="ECO:0000256" key="5">
    <source>
        <dbReference type="SAM" id="SignalP"/>
    </source>
</evidence>
<feature type="binding site" evidence="3">
    <location>
        <position position="460"/>
    </location>
    <ligand>
        <name>Zn(2+)</name>
        <dbReference type="ChEBI" id="CHEBI:29105"/>
        <label>2</label>
    </ligand>
</feature>
<dbReference type="RefSeq" id="WP_115977863.1">
    <property type="nucleotide sequence ID" value="NZ_QOHR01000001.1"/>
</dbReference>
<evidence type="ECO:0000313" key="6">
    <source>
        <dbReference type="EMBL" id="REC58820.1"/>
    </source>
</evidence>
<feature type="signal peptide" evidence="5">
    <location>
        <begin position="1"/>
        <end position="19"/>
    </location>
</feature>
<evidence type="ECO:0000256" key="1">
    <source>
        <dbReference type="ARBA" id="ARBA00022553"/>
    </source>
</evidence>
<keyword evidence="3" id="KW-0862">Zinc</keyword>
<keyword evidence="3" id="KW-0479">Metal-binding</keyword>
<feature type="binding site" evidence="3">
    <location>
        <position position="366"/>
    </location>
    <ligand>
        <name>Zn(2+)</name>
        <dbReference type="ChEBI" id="CHEBI:29105"/>
        <label>2</label>
    </ligand>
</feature>
<feature type="binding site" evidence="3">
    <location>
        <position position="172"/>
    </location>
    <ligand>
        <name>Mg(2+)</name>
        <dbReference type="ChEBI" id="CHEBI:18420"/>
    </ligand>
</feature>
<keyword evidence="7" id="KW-1185">Reference proteome</keyword>
<feature type="active site" description="Phosphoserine intermediate" evidence="2">
    <location>
        <position position="109"/>
    </location>
</feature>
<evidence type="ECO:0000256" key="2">
    <source>
        <dbReference type="PIRSR" id="PIRSR601952-1"/>
    </source>
</evidence>
<dbReference type="GO" id="GO:0046872">
    <property type="term" value="F:metal ion binding"/>
    <property type="evidence" value="ECO:0007669"/>
    <property type="project" value="UniProtKB-KW"/>
</dbReference>
<keyword evidence="5" id="KW-0732">Signal</keyword>
<evidence type="ECO:0000313" key="7">
    <source>
        <dbReference type="Proteomes" id="UP000257131"/>
    </source>
</evidence>
<gene>
    <name evidence="6" type="ORF">DRV84_00920</name>
</gene>
<feature type="binding site" evidence="3">
    <location>
        <position position="59"/>
    </location>
    <ligand>
        <name>Mg(2+)</name>
        <dbReference type="ChEBI" id="CHEBI:18420"/>
    </ligand>
</feature>
<comment type="cofactor">
    <cofactor evidence="3">
        <name>Mg(2+)</name>
        <dbReference type="ChEBI" id="CHEBI:18420"/>
    </cofactor>
    <text evidence="3">Binds 1 Mg(2+) ion.</text>
</comment>
<keyword evidence="1" id="KW-0597">Phosphoprotein</keyword>
<dbReference type="AlphaFoldDB" id="A0A3D9BZ34"/>
<accession>A0A3D9BZ34</accession>
<feature type="binding site" evidence="3">
    <location>
        <position position="328"/>
    </location>
    <ligand>
        <name>Zn(2+)</name>
        <dbReference type="ChEBI" id="CHEBI:29105"/>
        <label>2</label>
    </ligand>
</feature>
<feature type="binding site" evidence="3">
    <location>
        <position position="324"/>
    </location>
    <ligand>
        <name>Zn(2+)</name>
        <dbReference type="ChEBI" id="CHEBI:29105"/>
        <label>2</label>
    </ligand>
</feature>
<comment type="similarity">
    <text evidence="4">Belongs to the alkaline phosphatase family.</text>
</comment>
<dbReference type="GO" id="GO:0004035">
    <property type="term" value="F:alkaline phosphatase activity"/>
    <property type="evidence" value="ECO:0007669"/>
    <property type="project" value="TreeGrafter"/>
</dbReference>
<feature type="chain" id="PRO_5017782788" evidence="5">
    <location>
        <begin position="20"/>
        <end position="497"/>
    </location>
</feature>